<proteinExistence type="predicted"/>
<dbReference type="InterPro" id="IPR014782">
    <property type="entry name" value="Peptidase_M1_dom"/>
</dbReference>
<dbReference type="Gene3D" id="1.10.390.10">
    <property type="entry name" value="Neutral Protease Domain 2"/>
    <property type="match status" value="1"/>
</dbReference>
<keyword evidence="2" id="KW-0031">Aminopeptidase</keyword>
<sequence>MNNNYNFYNADLKIEVENQFLYSAVTVNYKCNLSSTKVLNFYIYKDIQIENVTCDKKMRYEVGSEKIQWSPFVLESKLIKLLFDEPIYENEIININFKYKGHINLVTQYGINRLTKDWIELGIYTPWFPLSKKLEQALFNVKVQISDGYRIINSKDIGEYSIINQLIPNSDCPIIASKEFKCVKCNIENIDVNVYFIDNKYNDLAQKISDYSIIILNYYKRFGPIDSQEISIVIAPRKDGGGYCSPGLIVITPDYNNKDEVGYFKFIAHELAHLWWCKVKNPDTWEDWLNESFAEFSALLALRDAFGVEEFNNRINTYSQEAKKLPPIRDIDRKNDKAHQVLYKKGPLILNELKKNIGELKFEKLLNIVHTSNTDTTEKFLDKLIEITNQEKGDYFINLLIQ</sequence>
<evidence type="ECO:0000259" key="1">
    <source>
        <dbReference type="Pfam" id="PF01433"/>
    </source>
</evidence>
<reference evidence="2 3" key="1">
    <citation type="submission" date="2024-11" db="EMBL/GenBank/DDBJ databases">
        <authorList>
            <person name="Heng Y.C."/>
            <person name="Lim A.C.H."/>
            <person name="Lee J.K.Y."/>
            <person name="Kittelmann S."/>
        </authorList>
    </citation>
    <scope>NUCLEOTIDE SEQUENCE [LARGE SCALE GENOMIC DNA]</scope>
    <source>
        <strain evidence="2 3">WILCCON 0202</strain>
    </source>
</reference>
<evidence type="ECO:0000313" key="2">
    <source>
        <dbReference type="EMBL" id="MFL0267411.1"/>
    </source>
</evidence>
<comment type="caution">
    <text evidence="2">The sequence shown here is derived from an EMBL/GenBank/DDBJ whole genome shotgun (WGS) entry which is preliminary data.</text>
</comment>
<protein>
    <submittedName>
        <fullName evidence="2">M1 family aminopeptidase</fullName>
    </submittedName>
</protein>
<keyword evidence="3" id="KW-1185">Reference proteome</keyword>
<dbReference type="SUPFAM" id="SSF55486">
    <property type="entry name" value="Metalloproteases ('zincins'), catalytic domain"/>
    <property type="match status" value="1"/>
</dbReference>
<feature type="domain" description="Peptidase M1 membrane alanine aminopeptidase" evidence="1">
    <location>
        <begin position="256"/>
        <end position="389"/>
    </location>
</feature>
<name>A0ABW8TNW3_9CLOT</name>
<dbReference type="EMBL" id="JBJHZY010000001">
    <property type="protein sequence ID" value="MFL0267411.1"/>
    <property type="molecule type" value="Genomic_DNA"/>
</dbReference>
<evidence type="ECO:0000313" key="3">
    <source>
        <dbReference type="Proteomes" id="UP001623661"/>
    </source>
</evidence>
<gene>
    <name evidence="2" type="ORF">ACJDUH_04780</name>
</gene>
<dbReference type="InterPro" id="IPR027268">
    <property type="entry name" value="Peptidase_M4/M1_CTD_sf"/>
</dbReference>
<keyword evidence="2" id="KW-0378">Hydrolase</keyword>
<organism evidence="2 3">
    <name type="scientific">Candidatus Clostridium radicumherbarum</name>
    <dbReference type="NCBI Taxonomy" id="3381662"/>
    <lineage>
        <taxon>Bacteria</taxon>
        <taxon>Bacillati</taxon>
        <taxon>Bacillota</taxon>
        <taxon>Clostridia</taxon>
        <taxon>Eubacteriales</taxon>
        <taxon>Clostridiaceae</taxon>
        <taxon>Clostridium</taxon>
    </lineage>
</organism>
<keyword evidence="2" id="KW-0645">Protease</keyword>
<dbReference type="Pfam" id="PF01433">
    <property type="entry name" value="Peptidase_M1"/>
    <property type="match status" value="1"/>
</dbReference>
<accession>A0ABW8TNW3</accession>
<dbReference type="GO" id="GO:0004177">
    <property type="term" value="F:aminopeptidase activity"/>
    <property type="evidence" value="ECO:0007669"/>
    <property type="project" value="UniProtKB-KW"/>
</dbReference>
<dbReference type="Proteomes" id="UP001623661">
    <property type="component" value="Unassembled WGS sequence"/>
</dbReference>
<dbReference type="RefSeq" id="WP_406764015.1">
    <property type="nucleotide sequence ID" value="NZ_JBJHZY010000001.1"/>
</dbReference>